<dbReference type="EMBL" id="MT631487">
    <property type="protein sequence ID" value="QNO51909.1"/>
    <property type="molecule type" value="Genomic_DNA"/>
</dbReference>
<protein>
    <submittedName>
        <fullName evidence="1">Uncharacterized protein</fullName>
    </submittedName>
</protein>
<gene>
    <name evidence="1" type="ORF">OCNPINJI_00003</name>
</gene>
<reference evidence="1" key="1">
    <citation type="submission" date="2020-06" db="EMBL/GenBank/DDBJ databases">
        <title>Unique genomic features of the anaerobic methanotrophic archaea.</title>
        <authorList>
            <person name="Chadwick G.L."/>
            <person name="Skennerton C.T."/>
            <person name="Laso-Perez R."/>
            <person name="Leu A.O."/>
            <person name="Speth D.R."/>
            <person name="Yu H."/>
            <person name="Morgan-Lang C."/>
            <person name="Hatzenpichler R."/>
            <person name="Goudeau D."/>
            <person name="Malmstrom R."/>
            <person name="Brazelton W.J."/>
            <person name="Woyke T."/>
            <person name="Hallam S.J."/>
            <person name="Tyson G.W."/>
            <person name="Wegener G."/>
            <person name="Boetius A."/>
            <person name="Orphan V."/>
        </authorList>
    </citation>
    <scope>NUCLEOTIDE SEQUENCE</scope>
</reference>
<accession>A0A7G9YV75</accession>
<dbReference type="AlphaFoldDB" id="A0A7G9YV75"/>
<sequence length="108" mass="12578">MVDADGPANRVEVFKRVDVHIAKEIKSKVEVIILDYELEEWICYSFGMHFAGDKPSKALNERCKEKRGSKRGYKKWQLPKFVENLDINALRRNCRSFEEFVSILLAGK</sequence>
<proteinExistence type="predicted"/>
<evidence type="ECO:0000313" key="1">
    <source>
        <dbReference type="EMBL" id="QNO51909.1"/>
    </source>
</evidence>
<organism evidence="1">
    <name type="scientific">Candidatus Methanophagaceae archaeon ANME-1 ERB6</name>
    <dbReference type="NCBI Taxonomy" id="2759912"/>
    <lineage>
        <taxon>Archaea</taxon>
        <taxon>Methanobacteriati</taxon>
        <taxon>Methanobacteriota</taxon>
        <taxon>Stenosarchaea group</taxon>
        <taxon>Methanomicrobia</taxon>
        <taxon>Candidatus Methanophagales</taxon>
        <taxon>Candidatus Methanophagaceae</taxon>
    </lineage>
</organism>
<name>A0A7G9YV75_9EURY</name>